<dbReference type="CDD" id="cd01948">
    <property type="entry name" value="EAL"/>
    <property type="match status" value="1"/>
</dbReference>
<dbReference type="PROSITE" id="PS50887">
    <property type="entry name" value="GGDEF"/>
    <property type="match status" value="1"/>
</dbReference>
<dbReference type="SUPFAM" id="SSF55073">
    <property type="entry name" value="Nucleotide cyclase"/>
    <property type="match status" value="1"/>
</dbReference>
<dbReference type="Gene3D" id="3.20.20.450">
    <property type="entry name" value="EAL domain"/>
    <property type="match status" value="1"/>
</dbReference>
<keyword evidence="2" id="KW-0973">c-di-GMP</keyword>
<protein>
    <recommendedName>
        <fullName evidence="1">cyclic-guanylate-specific phosphodiesterase</fullName>
        <ecNumber evidence="1">3.1.4.52</ecNumber>
    </recommendedName>
</protein>
<dbReference type="OMA" id="YPQWQTI"/>
<dbReference type="SUPFAM" id="SSF55785">
    <property type="entry name" value="PYP-like sensor domain (PAS domain)"/>
    <property type="match status" value="1"/>
</dbReference>
<dbReference type="InterPro" id="IPR052155">
    <property type="entry name" value="Biofilm_reg_signaling"/>
</dbReference>
<dbReference type="InterPro" id="IPR001633">
    <property type="entry name" value="EAL_dom"/>
</dbReference>
<dbReference type="CDD" id="cd00130">
    <property type="entry name" value="PAS"/>
    <property type="match status" value="1"/>
</dbReference>
<dbReference type="Pfam" id="PF00990">
    <property type="entry name" value="GGDEF"/>
    <property type="match status" value="1"/>
</dbReference>
<evidence type="ECO:0000256" key="2">
    <source>
        <dbReference type="ARBA" id="ARBA00022636"/>
    </source>
</evidence>
<dbReference type="InterPro" id="IPR035919">
    <property type="entry name" value="EAL_sf"/>
</dbReference>
<dbReference type="CDD" id="cd01949">
    <property type="entry name" value="GGDEF"/>
    <property type="match status" value="1"/>
</dbReference>
<dbReference type="EC" id="3.1.4.52" evidence="1"/>
<proteinExistence type="predicted"/>
<dbReference type="InterPro" id="IPR000014">
    <property type="entry name" value="PAS"/>
</dbReference>
<dbReference type="InterPro" id="IPR029787">
    <property type="entry name" value="Nucleotide_cyclase"/>
</dbReference>
<sequence>MFSHNYLVRIMANLSPEAVCALNGMVSIMKDVLEPVSLFSDLGTHSPYWRLSDDCDTLRLSATEAADADQTVALSSEQADRIREMTVITSSLLLTLPGEHNAVPVQLVGRKINKREWAGNVSVWHDAPSDTQEAVLGLSFAEQVVSEANSAIVILDSRGNIQRFNRLCEEYTGLKEHDVIGQSVFKLFMSRREAAASRRNISGFFRNGNSYEIERWVKTRKGQRLFLFRNKFVHSGSGKNEIFLICSGTDITEERRTQERLRVLANTDTITGLPNRNAIHELINDAIENAGDNQVGIVYLDLDNFKRVNDAYGHMFGDQLLQAVSLAILSCLEENQLLARLGGDEFIVLATQTSQGSLEAMASRILTRLRQPFRIGLIEVYTGCSIGIALAPQHGHDSESVIRNADTAMYTAKEGGRGQFCVFSPEMNQRVFEYLWLDTNLRKALENDQLLIHYQPKMTWRGEVRSLEALVRWQSPERGLIPPLEFISYAEESGLIVPLGRWVMMDVVRQVAKWRSKGINLRVAVNVSARQLADQTIFTDLKQVLHELNFEYCPIDVELTESCLIENEELALTVIQQFSQLGAQIHLDDFGTGYSSLSQLARFPIDAVKLDQTFVRDIHKRSVSQSLVRAIVAVAQALNLQVIAEGVESAKEDAFLTKNGVNERQGFLFAKPMPAAAFERWYKRYLNKKMR</sequence>
<evidence type="ECO:0000256" key="3">
    <source>
        <dbReference type="ARBA" id="ARBA00034290"/>
    </source>
</evidence>
<dbReference type="PROSITE" id="PS50112">
    <property type="entry name" value="PAS"/>
    <property type="match status" value="1"/>
</dbReference>
<evidence type="ECO:0000313" key="5">
    <source>
        <dbReference type="Proteomes" id="UP000251584"/>
    </source>
</evidence>
<dbReference type="NCBIfam" id="NF007474">
    <property type="entry name" value="PRK10060.1"/>
    <property type="match status" value="1"/>
</dbReference>
<dbReference type="SMART" id="SM00052">
    <property type="entry name" value="EAL"/>
    <property type="match status" value="1"/>
</dbReference>
<evidence type="ECO:0000313" key="4">
    <source>
        <dbReference type="EMBL" id="SQB39951.1"/>
    </source>
</evidence>
<dbReference type="NCBIfam" id="TIGR00229">
    <property type="entry name" value="sensory_box"/>
    <property type="match status" value="1"/>
</dbReference>
<comment type="catalytic activity">
    <reaction evidence="3">
        <text>3',3'-c-di-GMP + H2O = 5'-phosphoguanylyl(3'-&gt;5')guanosine + H(+)</text>
        <dbReference type="Rhea" id="RHEA:24902"/>
        <dbReference type="ChEBI" id="CHEBI:15377"/>
        <dbReference type="ChEBI" id="CHEBI:15378"/>
        <dbReference type="ChEBI" id="CHEBI:58754"/>
        <dbReference type="ChEBI" id="CHEBI:58805"/>
        <dbReference type="EC" id="3.1.4.52"/>
    </reaction>
</comment>
<accession>A0A2X2WNZ0</accession>
<dbReference type="AlphaFoldDB" id="A0A2X2WNZ0"/>
<dbReference type="SMART" id="SM00091">
    <property type="entry name" value="PAS"/>
    <property type="match status" value="1"/>
</dbReference>
<name>A0A2X2WNZ0_CITKO</name>
<dbReference type="GO" id="GO:0071111">
    <property type="term" value="F:cyclic-guanylate-specific phosphodiesterase activity"/>
    <property type="evidence" value="ECO:0007669"/>
    <property type="project" value="UniProtKB-EC"/>
</dbReference>
<dbReference type="EMBL" id="UAVY01000008">
    <property type="protein sequence ID" value="SQB39951.1"/>
    <property type="molecule type" value="Genomic_DNA"/>
</dbReference>
<dbReference type="NCBIfam" id="TIGR00254">
    <property type="entry name" value="GGDEF"/>
    <property type="match status" value="1"/>
</dbReference>
<dbReference type="SMART" id="SM00267">
    <property type="entry name" value="GGDEF"/>
    <property type="match status" value="1"/>
</dbReference>
<dbReference type="PANTHER" id="PTHR44757">
    <property type="entry name" value="DIGUANYLATE CYCLASE DGCP"/>
    <property type="match status" value="1"/>
</dbReference>
<dbReference type="PROSITE" id="PS50883">
    <property type="entry name" value="EAL"/>
    <property type="match status" value="1"/>
</dbReference>
<evidence type="ECO:0000256" key="1">
    <source>
        <dbReference type="ARBA" id="ARBA00012282"/>
    </source>
</evidence>
<dbReference type="Pfam" id="PF13426">
    <property type="entry name" value="PAS_9"/>
    <property type="match status" value="1"/>
</dbReference>
<dbReference type="InterPro" id="IPR000160">
    <property type="entry name" value="GGDEF_dom"/>
</dbReference>
<keyword evidence="4" id="KW-0378">Hydrolase</keyword>
<dbReference type="Gene3D" id="3.30.70.270">
    <property type="match status" value="1"/>
</dbReference>
<dbReference type="InterPro" id="IPR035965">
    <property type="entry name" value="PAS-like_dom_sf"/>
</dbReference>
<reference evidence="4 5" key="1">
    <citation type="submission" date="2018-06" db="EMBL/GenBank/DDBJ databases">
        <authorList>
            <consortium name="Pathogen Informatics"/>
            <person name="Doyle S."/>
        </authorList>
    </citation>
    <scope>NUCLEOTIDE SEQUENCE [LARGE SCALE GENOMIC DNA]</scope>
    <source>
        <strain evidence="4 5">NCTC10786</strain>
    </source>
</reference>
<dbReference type="FunFam" id="3.20.20.450:FF:000001">
    <property type="entry name" value="Cyclic di-GMP phosphodiesterase yahA"/>
    <property type="match status" value="1"/>
</dbReference>
<dbReference type="SUPFAM" id="SSF141868">
    <property type="entry name" value="EAL domain-like"/>
    <property type="match status" value="1"/>
</dbReference>
<organism evidence="4 5">
    <name type="scientific">Citrobacter koseri</name>
    <name type="common">Citrobacter diversus</name>
    <dbReference type="NCBI Taxonomy" id="545"/>
    <lineage>
        <taxon>Bacteria</taxon>
        <taxon>Pseudomonadati</taxon>
        <taxon>Pseudomonadota</taxon>
        <taxon>Gammaproteobacteria</taxon>
        <taxon>Enterobacterales</taxon>
        <taxon>Enterobacteriaceae</taxon>
        <taxon>Citrobacter</taxon>
    </lineage>
</organism>
<dbReference type="Proteomes" id="UP000251584">
    <property type="component" value="Unassembled WGS sequence"/>
</dbReference>
<dbReference type="PANTHER" id="PTHR44757:SF11">
    <property type="entry name" value="CYCLIC DI-GMP PHOSPHODIESTERASE PDER"/>
    <property type="match status" value="1"/>
</dbReference>
<dbReference type="Pfam" id="PF00563">
    <property type="entry name" value="EAL"/>
    <property type="match status" value="1"/>
</dbReference>
<gene>
    <name evidence="4" type="primary">gmr</name>
    <name evidence="4" type="ORF">NCTC10786_05039</name>
</gene>
<dbReference type="Gene3D" id="3.30.450.20">
    <property type="entry name" value="PAS domain"/>
    <property type="match status" value="1"/>
</dbReference>
<dbReference type="InterPro" id="IPR043128">
    <property type="entry name" value="Rev_trsase/Diguanyl_cyclase"/>
</dbReference>